<protein>
    <submittedName>
        <fullName evidence="11">Response regulator transcription factor</fullName>
    </submittedName>
</protein>
<evidence type="ECO:0000259" key="9">
    <source>
        <dbReference type="PROSITE" id="PS50110"/>
    </source>
</evidence>
<evidence type="ECO:0000256" key="3">
    <source>
        <dbReference type="ARBA" id="ARBA00023012"/>
    </source>
</evidence>
<dbReference type="Proteomes" id="UP001148125">
    <property type="component" value="Unassembled WGS sequence"/>
</dbReference>
<dbReference type="InterPro" id="IPR011006">
    <property type="entry name" value="CheY-like_superfamily"/>
</dbReference>
<dbReference type="InterPro" id="IPR036388">
    <property type="entry name" value="WH-like_DNA-bd_sf"/>
</dbReference>
<dbReference type="CDD" id="cd17574">
    <property type="entry name" value="REC_OmpR"/>
    <property type="match status" value="1"/>
</dbReference>
<dbReference type="PROSITE" id="PS50110">
    <property type="entry name" value="RESPONSE_REGULATORY"/>
    <property type="match status" value="1"/>
</dbReference>
<sequence length="231" mass="26775">MKKWKVLIIEDDVNICELISLYIEKQGHIAILSTDGEDGLSKFYDEQPDMIILDIMLPKLDGWQVCKDIRRDNSTIPIIMLTGMGESYDKIRGLDLGADDYIVKPFDPNELIARMKAVMRRVHPLFDEKELIDWPSLAIDMNQYQVLVHGKELTMPPKELELLYFFATHPNQVFSRLQLLDQVWGFDFDGDPRTIDVHVKRLREKLGHPTTQWALKTIRGVGYKFEVTAVD</sequence>
<dbReference type="SMART" id="SM00862">
    <property type="entry name" value="Trans_reg_C"/>
    <property type="match status" value="1"/>
</dbReference>
<dbReference type="SUPFAM" id="SSF52172">
    <property type="entry name" value="CheY-like"/>
    <property type="match status" value="1"/>
</dbReference>
<keyword evidence="4" id="KW-0805">Transcription regulation</keyword>
<dbReference type="InterPro" id="IPR001789">
    <property type="entry name" value="Sig_transdc_resp-reg_receiver"/>
</dbReference>
<dbReference type="SMART" id="SM00448">
    <property type="entry name" value="REC"/>
    <property type="match status" value="1"/>
</dbReference>
<keyword evidence="2 7" id="KW-0597">Phosphoprotein</keyword>
<evidence type="ECO:0000256" key="4">
    <source>
        <dbReference type="ARBA" id="ARBA00023015"/>
    </source>
</evidence>
<proteinExistence type="predicted"/>
<evidence type="ECO:0000256" key="8">
    <source>
        <dbReference type="PROSITE-ProRule" id="PRU01091"/>
    </source>
</evidence>
<dbReference type="SUPFAM" id="SSF46894">
    <property type="entry name" value="C-terminal effector domain of the bipartite response regulators"/>
    <property type="match status" value="1"/>
</dbReference>
<gene>
    <name evidence="11" type="ORF">N7Z68_08385</name>
</gene>
<dbReference type="Gene3D" id="6.10.250.690">
    <property type="match status" value="1"/>
</dbReference>
<evidence type="ECO:0000259" key="10">
    <source>
        <dbReference type="PROSITE" id="PS51755"/>
    </source>
</evidence>
<evidence type="ECO:0000256" key="7">
    <source>
        <dbReference type="PROSITE-ProRule" id="PRU00169"/>
    </source>
</evidence>
<keyword evidence="3" id="KW-0902">Two-component regulatory system</keyword>
<dbReference type="Pfam" id="PF00486">
    <property type="entry name" value="Trans_reg_C"/>
    <property type="match status" value="1"/>
</dbReference>
<evidence type="ECO:0000256" key="2">
    <source>
        <dbReference type="ARBA" id="ARBA00022553"/>
    </source>
</evidence>
<name>A0ABT5VD91_9BACI</name>
<dbReference type="Gene3D" id="3.40.50.2300">
    <property type="match status" value="1"/>
</dbReference>
<dbReference type="CDD" id="cd00383">
    <property type="entry name" value="trans_reg_C"/>
    <property type="match status" value="1"/>
</dbReference>
<dbReference type="RefSeq" id="WP_275118020.1">
    <property type="nucleotide sequence ID" value="NZ_JAOTPO010000004.1"/>
</dbReference>
<dbReference type="PANTHER" id="PTHR48111:SF21">
    <property type="entry name" value="DNA-BINDING DUAL MASTER TRANSCRIPTIONAL REGULATOR RPAA"/>
    <property type="match status" value="1"/>
</dbReference>
<dbReference type="InterPro" id="IPR039420">
    <property type="entry name" value="WalR-like"/>
</dbReference>
<accession>A0ABT5VD91</accession>
<organism evidence="11 12">
    <name type="scientific">Alkalihalobacterium chitinilyticum</name>
    <dbReference type="NCBI Taxonomy" id="2980103"/>
    <lineage>
        <taxon>Bacteria</taxon>
        <taxon>Bacillati</taxon>
        <taxon>Bacillota</taxon>
        <taxon>Bacilli</taxon>
        <taxon>Bacillales</taxon>
        <taxon>Bacillaceae</taxon>
        <taxon>Alkalihalobacterium</taxon>
    </lineage>
</organism>
<feature type="domain" description="OmpR/PhoB-type" evidence="10">
    <location>
        <begin position="129"/>
        <end position="227"/>
    </location>
</feature>
<evidence type="ECO:0000313" key="11">
    <source>
        <dbReference type="EMBL" id="MDE5413403.1"/>
    </source>
</evidence>
<dbReference type="InterPro" id="IPR001867">
    <property type="entry name" value="OmpR/PhoB-type_DNA-bd"/>
</dbReference>
<evidence type="ECO:0000256" key="1">
    <source>
        <dbReference type="ARBA" id="ARBA00004496"/>
    </source>
</evidence>
<keyword evidence="5 8" id="KW-0238">DNA-binding</keyword>
<dbReference type="Gene3D" id="1.10.10.10">
    <property type="entry name" value="Winged helix-like DNA-binding domain superfamily/Winged helix DNA-binding domain"/>
    <property type="match status" value="1"/>
</dbReference>
<dbReference type="EMBL" id="JAOTPO010000004">
    <property type="protein sequence ID" value="MDE5413403.1"/>
    <property type="molecule type" value="Genomic_DNA"/>
</dbReference>
<dbReference type="PROSITE" id="PS51755">
    <property type="entry name" value="OMPR_PHOB"/>
    <property type="match status" value="1"/>
</dbReference>
<feature type="DNA-binding region" description="OmpR/PhoB-type" evidence="8">
    <location>
        <begin position="129"/>
        <end position="227"/>
    </location>
</feature>
<dbReference type="Pfam" id="PF00072">
    <property type="entry name" value="Response_reg"/>
    <property type="match status" value="1"/>
</dbReference>
<dbReference type="InterPro" id="IPR016032">
    <property type="entry name" value="Sig_transdc_resp-reg_C-effctor"/>
</dbReference>
<keyword evidence="6" id="KW-0804">Transcription</keyword>
<comment type="subcellular location">
    <subcellularLocation>
        <location evidence="1">Cytoplasm</location>
    </subcellularLocation>
</comment>
<reference evidence="11" key="1">
    <citation type="submission" date="2024-05" db="EMBL/GenBank/DDBJ databases">
        <title>Alkalihalobacillus sp. strain MEB203 novel alkaliphilic bacterium from Lonar Lake, India.</title>
        <authorList>
            <person name="Joshi A."/>
            <person name="Thite S."/>
            <person name="Mengade P."/>
        </authorList>
    </citation>
    <scope>NUCLEOTIDE SEQUENCE</scope>
    <source>
        <strain evidence="11">MEB 203</strain>
    </source>
</reference>
<comment type="caution">
    <text evidence="11">The sequence shown here is derived from an EMBL/GenBank/DDBJ whole genome shotgun (WGS) entry which is preliminary data.</text>
</comment>
<evidence type="ECO:0000256" key="6">
    <source>
        <dbReference type="ARBA" id="ARBA00023163"/>
    </source>
</evidence>
<keyword evidence="12" id="KW-1185">Reference proteome</keyword>
<evidence type="ECO:0000256" key="5">
    <source>
        <dbReference type="ARBA" id="ARBA00023125"/>
    </source>
</evidence>
<feature type="domain" description="Response regulatory" evidence="9">
    <location>
        <begin position="5"/>
        <end position="119"/>
    </location>
</feature>
<evidence type="ECO:0000313" key="12">
    <source>
        <dbReference type="Proteomes" id="UP001148125"/>
    </source>
</evidence>
<feature type="modified residue" description="4-aspartylphosphate" evidence="7">
    <location>
        <position position="54"/>
    </location>
</feature>
<dbReference type="PANTHER" id="PTHR48111">
    <property type="entry name" value="REGULATOR OF RPOS"/>
    <property type="match status" value="1"/>
</dbReference>